<feature type="domain" description="Amine oxidase" evidence="4">
    <location>
        <begin position="15"/>
        <end position="517"/>
    </location>
</feature>
<comment type="function">
    <text evidence="1">Probable oxidoreductase that may play a role as regulator of mitochondrial function.</text>
</comment>
<dbReference type="RefSeq" id="WP_202953070.1">
    <property type="nucleotide sequence ID" value="NZ_JAPCID010000002.1"/>
</dbReference>
<dbReference type="InterPro" id="IPR002937">
    <property type="entry name" value="Amino_oxidase"/>
</dbReference>
<dbReference type="Proteomes" id="UP001147700">
    <property type="component" value="Unassembled WGS sequence"/>
</dbReference>
<comment type="caution">
    <text evidence="5">The sequence shown here is derived from an EMBL/GenBank/DDBJ whole genome shotgun (WGS) entry which is preliminary data.</text>
</comment>
<dbReference type="Gene3D" id="3.50.50.60">
    <property type="entry name" value="FAD/NAD(P)-binding domain"/>
    <property type="match status" value="2"/>
</dbReference>
<organism evidence="5 6">
    <name type="scientific">Solirubrobacter deserti</name>
    <dbReference type="NCBI Taxonomy" id="2282478"/>
    <lineage>
        <taxon>Bacteria</taxon>
        <taxon>Bacillati</taxon>
        <taxon>Actinomycetota</taxon>
        <taxon>Thermoleophilia</taxon>
        <taxon>Solirubrobacterales</taxon>
        <taxon>Solirubrobacteraceae</taxon>
        <taxon>Solirubrobacter</taxon>
    </lineage>
</organism>
<gene>
    <name evidence="5" type="ORF">OJ962_01415</name>
</gene>
<comment type="subunit">
    <text evidence="2">Interacts with COX5B; this interaction may contribute to localize PYROXD2 to the inner face of the inner mitochondrial membrane.</text>
</comment>
<sequence length="533" mass="57504">MTDFDAIVVGGGHNGLTAAAYLARAGLRVCVLERRALLGGACVTEEISPGRRVSRASYVVSMLRPQVVKDLELKRFGYHPIPLDPPFATFAADGTPILFHNDERAAYESLARVSRRDADRMGEFEAMMERVADVLRPMMLKPPPAVGSKRPGDVMELLREAGRAAGLSQRGFHELYRVMTMSVGDLLDDWFENDALKGAYASTGVVGVWAGPRTPGTAYNLLHHELGELDGVGGAWGHVRGGMGAISEALAGSARAFGAVVRTGAPVTRIDVAGGRVTGVTLEDGETISAPVVLSGAHPKTTVLDLVGAEHFPDEVGEDMRRYRSRGGSVKVNWILSEPPRLPDERLLHTSLAICPSIDYLERAWQDATLGKPAQAPYIEVEVPTAIDPTLTDDGTTVMTMFTQYGPHDEAGWPDGAREAYAQRCLDLIAGYAPNVRDAVIHYEVLAPPDLERIFGLVGGSIFQGEQGLDQMAFMRPTPLLSRYATPVHGLYLCGAGTHPGGGVIAAAGHNAAQRVLKDRRRAERRFKVRTRA</sequence>
<evidence type="ECO:0000256" key="2">
    <source>
        <dbReference type="ARBA" id="ARBA00038825"/>
    </source>
</evidence>
<dbReference type="PRINTS" id="PR00469">
    <property type="entry name" value="PNDRDTASEII"/>
</dbReference>
<dbReference type="PANTHER" id="PTHR10668">
    <property type="entry name" value="PHYTOENE DEHYDROGENASE"/>
    <property type="match status" value="1"/>
</dbReference>
<dbReference type="EMBL" id="JAPCID010000002">
    <property type="protein sequence ID" value="MDA0136138.1"/>
    <property type="molecule type" value="Genomic_DNA"/>
</dbReference>
<dbReference type="SUPFAM" id="SSF51905">
    <property type="entry name" value="FAD/NAD(P)-binding domain"/>
    <property type="match status" value="1"/>
</dbReference>
<protein>
    <recommendedName>
        <fullName evidence="3">Pyridine nucleotide-disulfide oxidoreductase domain-containing protein 2</fullName>
    </recommendedName>
</protein>
<evidence type="ECO:0000313" key="5">
    <source>
        <dbReference type="EMBL" id="MDA0136138.1"/>
    </source>
</evidence>
<accession>A0ABT4RC90</accession>
<dbReference type="PANTHER" id="PTHR10668:SF103">
    <property type="entry name" value="PYRIDINE NUCLEOTIDE-DISULFIDE OXIDOREDUCTASE DOMAIN-CONTAINING PROTEIN 2"/>
    <property type="match status" value="1"/>
</dbReference>
<dbReference type="InterPro" id="IPR036188">
    <property type="entry name" value="FAD/NAD-bd_sf"/>
</dbReference>
<proteinExistence type="predicted"/>
<evidence type="ECO:0000313" key="6">
    <source>
        <dbReference type="Proteomes" id="UP001147700"/>
    </source>
</evidence>
<evidence type="ECO:0000256" key="3">
    <source>
        <dbReference type="ARBA" id="ARBA00040298"/>
    </source>
</evidence>
<reference evidence="5" key="1">
    <citation type="submission" date="2022-10" db="EMBL/GenBank/DDBJ databases">
        <title>The WGS of Solirubrobacter sp. CPCC 204708.</title>
        <authorList>
            <person name="Jiang Z."/>
        </authorList>
    </citation>
    <scope>NUCLEOTIDE SEQUENCE</scope>
    <source>
        <strain evidence="5">CPCC 204708</strain>
    </source>
</reference>
<keyword evidence="6" id="KW-1185">Reference proteome</keyword>
<evidence type="ECO:0000259" key="4">
    <source>
        <dbReference type="Pfam" id="PF01593"/>
    </source>
</evidence>
<dbReference type="Pfam" id="PF01593">
    <property type="entry name" value="Amino_oxidase"/>
    <property type="match status" value="1"/>
</dbReference>
<evidence type="ECO:0000256" key="1">
    <source>
        <dbReference type="ARBA" id="ARBA00037217"/>
    </source>
</evidence>
<name>A0ABT4RC90_9ACTN</name>